<dbReference type="OrthoDB" id="9794917at2"/>
<dbReference type="PANTHER" id="PTHR36437:SF2">
    <property type="entry name" value="GLYOXALASE_BLEOMYCIN RESISTANCE PROTEIN_DIOXYGENASE"/>
    <property type="match status" value="1"/>
</dbReference>
<evidence type="ECO:0000313" key="3">
    <source>
        <dbReference type="Proteomes" id="UP000307790"/>
    </source>
</evidence>
<dbReference type="Pfam" id="PF00903">
    <property type="entry name" value="Glyoxalase"/>
    <property type="match status" value="1"/>
</dbReference>
<dbReference type="PANTHER" id="PTHR36437">
    <property type="entry name" value="GLYOXALASE/BLEOMYCIN RESISTANCE PROTEIN/DIOXYGENASE"/>
    <property type="match status" value="1"/>
</dbReference>
<dbReference type="Proteomes" id="UP000307790">
    <property type="component" value="Unassembled WGS sequence"/>
</dbReference>
<organism evidence="2 3">
    <name type="scientific">Thalassotalea litorea</name>
    <dbReference type="NCBI Taxonomy" id="2020715"/>
    <lineage>
        <taxon>Bacteria</taxon>
        <taxon>Pseudomonadati</taxon>
        <taxon>Pseudomonadota</taxon>
        <taxon>Gammaproteobacteria</taxon>
        <taxon>Alteromonadales</taxon>
        <taxon>Colwelliaceae</taxon>
        <taxon>Thalassotalea</taxon>
    </lineage>
</organism>
<name>A0A5R9INL3_9GAMM</name>
<evidence type="ECO:0000313" key="2">
    <source>
        <dbReference type="EMBL" id="TLU67135.1"/>
    </source>
</evidence>
<dbReference type="InterPro" id="IPR004360">
    <property type="entry name" value="Glyas_Fos-R_dOase_dom"/>
</dbReference>
<reference evidence="2 3" key="1">
    <citation type="submission" date="2019-05" db="EMBL/GenBank/DDBJ databases">
        <title>Genome sequences of Thalassotalea litorea 1K03283.</title>
        <authorList>
            <person name="Zhang D."/>
        </authorList>
    </citation>
    <scope>NUCLEOTIDE SEQUENCE [LARGE SCALE GENOMIC DNA]</scope>
    <source>
        <strain evidence="2 3">MCCC 1K03283</strain>
    </source>
</reference>
<gene>
    <name evidence="2" type="ORF">FE810_02285</name>
</gene>
<dbReference type="EMBL" id="VCBC01000003">
    <property type="protein sequence ID" value="TLU67135.1"/>
    <property type="molecule type" value="Genomic_DNA"/>
</dbReference>
<proteinExistence type="predicted"/>
<dbReference type="InterPro" id="IPR037523">
    <property type="entry name" value="VOC_core"/>
</dbReference>
<sequence>MTQTIRNLSYLVHDYDETIVFFTNRLGFTLISDFDLGDGKRWVQLQPKGAKEFALALTFAETPAQQQAVGKQAGDGVLMILQTDNFNRDYQEMQAAGVAFNEAPRHEVYGTVAIFSDLYGNLWDLLEPTAQ</sequence>
<comment type="caution">
    <text evidence="2">The sequence shown here is derived from an EMBL/GenBank/DDBJ whole genome shotgun (WGS) entry which is preliminary data.</text>
</comment>
<dbReference type="InterPro" id="IPR029068">
    <property type="entry name" value="Glyas_Bleomycin-R_OHBP_Dase"/>
</dbReference>
<dbReference type="PROSITE" id="PS51819">
    <property type="entry name" value="VOC"/>
    <property type="match status" value="1"/>
</dbReference>
<dbReference type="Gene3D" id="3.10.180.10">
    <property type="entry name" value="2,3-Dihydroxybiphenyl 1,2-Dioxygenase, domain 1"/>
    <property type="match status" value="1"/>
</dbReference>
<protein>
    <submittedName>
        <fullName evidence="2">VOC family protein</fullName>
    </submittedName>
</protein>
<dbReference type="SUPFAM" id="SSF54593">
    <property type="entry name" value="Glyoxalase/Bleomycin resistance protein/Dihydroxybiphenyl dioxygenase"/>
    <property type="match status" value="1"/>
</dbReference>
<keyword evidence="3" id="KW-1185">Reference proteome</keyword>
<dbReference type="AlphaFoldDB" id="A0A5R9INL3"/>
<feature type="domain" description="VOC" evidence="1">
    <location>
        <begin position="4"/>
        <end position="128"/>
    </location>
</feature>
<dbReference type="RefSeq" id="WP_138318416.1">
    <property type="nucleotide sequence ID" value="NZ_VCBC01000003.1"/>
</dbReference>
<accession>A0A5R9INL3</accession>
<evidence type="ECO:0000259" key="1">
    <source>
        <dbReference type="PROSITE" id="PS51819"/>
    </source>
</evidence>